<proteinExistence type="predicted"/>
<dbReference type="Proteomes" id="UP000292085">
    <property type="component" value="Unassembled WGS sequence"/>
</dbReference>
<dbReference type="OrthoDB" id="459617at2"/>
<sequence length="118" mass="13598">MTSYSVVRRYLMAMEAGDLTRVLACFAADGVVVSPVYGTVAVKNFYERLFADTIRTEIRIRDLYRAEGDPGKVVAHFDYIWERRGAPRMDTRLIDFFEFDASGEKIVRFRIVMDQLAT</sequence>
<dbReference type="SUPFAM" id="SSF54427">
    <property type="entry name" value="NTF2-like"/>
    <property type="match status" value="1"/>
</dbReference>
<dbReference type="Gene3D" id="3.10.450.50">
    <property type="match status" value="1"/>
</dbReference>
<dbReference type="InterPro" id="IPR032710">
    <property type="entry name" value="NTF2-like_dom_sf"/>
</dbReference>
<dbReference type="AlphaFoldDB" id="A0A4Q6Y2K8"/>
<evidence type="ECO:0000313" key="2">
    <source>
        <dbReference type="EMBL" id="RZF63507.1"/>
    </source>
</evidence>
<comment type="caution">
    <text evidence="2">The sequence shown here is derived from an EMBL/GenBank/DDBJ whole genome shotgun (WGS) entry which is preliminary data.</text>
</comment>
<dbReference type="EMBL" id="SGIS01000025">
    <property type="protein sequence ID" value="RZF63507.1"/>
    <property type="molecule type" value="Genomic_DNA"/>
</dbReference>
<reference evidence="2 3" key="1">
    <citation type="submission" date="2019-02" db="EMBL/GenBank/DDBJ databases">
        <authorList>
            <person name="Li Y."/>
        </authorList>
    </citation>
    <scope>NUCLEOTIDE SEQUENCE [LARGE SCALE GENOMIC DNA]</scope>
    <source>
        <strain evidence="2 3">3-7</strain>
    </source>
</reference>
<evidence type="ECO:0000259" key="1">
    <source>
        <dbReference type="Pfam" id="PF12680"/>
    </source>
</evidence>
<gene>
    <name evidence="2" type="ORF">EWE75_15855</name>
</gene>
<keyword evidence="3" id="KW-1185">Reference proteome</keyword>
<dbReference type="InterPro" id="IPR037401">
    <property type="entry name" value="SnoaL-like"/>
</dbReference>
<dbReference type="Pfam" id="PF12680">
    <property type="entry name" value="SnoaL_2"/>
    <property type="match status" value="1"/>
</dbReference>
<name>A0A4Q6Y2K8_9SPHN</name>
<accession>A0A4Q6Y2K8</accession>
<organism evidence="2 3">
    <name type="scientific">Sphingomonas populi</name>
    <dbReference type="NCBI Taxonomy" id="2484750"/>
    <lineage>
        <taxon>Bacteria</taxon>
        <taxon>Pseudomonadati</taxon>
        <taxon>Pseudomonadota</taxon>
        <taxon>Alphaproteobacteria</taxon>
        <taxon>Sphingomonadales</taxon>
        <taxon>Sphingomonadaceae</taxon>
        <taxon>Sphingomonas</taxon>
    </lineage>
</organism>
<evidence type="ECO:0000313" key="3">
    <source>
        <dbReference type="Proteomes" id="UP000292085"/>
    </source>
</evidence>
<protein>
    <submittedName>
        <fullName evidence="2">Nuclear transport factor 2 family protein</fullName>
    </submittedName>
</protein>
<dbReference type="RefSeq" id="WP_130159077.1">
    <property type="nucleotide sequence ID" value="NZ_SGIS01000025.1"/>
</dbReference>
<feature type="domain" description="SnoaL-like" evidence="1">
    <location>
        <begin position="7"/>
        <end position="108"/>
    </location>
</feature>